<dbReference type="Proteomes" id="UP000295701">
    <property type="component" value="Unassembled WGS sequence"/>
</dbReference>
<comment type="caution">
    <text evidence="1">The sequence shown here is derived from an EMBL/GenBank/DDBJ whole genome shotgun (WGS) entry which is preliminary data.</text>
</comment>
<sequence>MKSRSPADPRGLIHESFRIDGITMAECRSIFLDWAMSLPEATDQRGALRDLIARHADRCEGHPMLAVLREGLAETEAPRRRGGRAARIDEG</sequence>
<evidence type="ECO:0000313" key="2">
    <source>
        <dbReference type="Proteomes" id="UP000295701"/>
    </source>
</evidence>
<dbReference type="RefSeq" id="WP_133395385.1">
    <property type="nucleotide sequence ID" value="NZ_SNAA01000001.1"/>
</dbReference>
<name>A0A4R6AQH4_9RHOB</name>
<keyword evidence="2" id="KW-1185">Reference proteome</keyword>
<gene>
    <name evidence="1" type="ORF">E2L08_02120</name>
</gene>
<dbReference type="EMBL" id="SNAA01000001">
    <property type="protein sequence ID" value="TDL84286.1"/>
    <property type="molecule type" value="Genomic_DNA"/>
</dbReference>
<dbReference type="AlphaFoldDB" id="A0A4R6AQH4"/>
<dbReference type="OrthoDB" id="7778431at2"/>
<organism evidence="1 2">
    <name type="scientific">Palleronia sediminis</name>
    <dbReference type="NCBI Taxonomy" id="2547833"/>
    <lineage>
        <taxon>Bacteria</taxon>
        <taxon>Pseudomonadati</taxon>
        <taxon>Pseudomonadota</taxon>
        <taxon>Alphaproteobacteria</taxon>
        <taxon>Rhodobacterales</taxon>
        <taxon>Roseobacteraceae</taxon>
        <taxon>Palleronia</taxon>
    </lineage>
</organism>
<accession>A0A4R6AQH4</accession>
<protein>
    <submittedName>
        <fullName evidence="1">Uncharacterized protein</fullName>
    </submittedName>
</protein>
<proteinExistence type="predicted"/>
<evidence type="ECO:0000313" key="1">
    <source>
        <dbReference type="EMBL" id="TDL84286.1"/>
    </source>
</evidence>
<reference evidence="1 2" key="1">
    <citation type="submission" date="2019-03" db="EMBL/GenBank/DDBJ databases">
        <title>Primorskyibacter sp. SS33 isolated from sediments.</title>
        <authorList>
            <person name="Xunke S."/>
        </authorList>
    </citation>
    <scope>NUCLEOTIDE SEQUENCE [LARGE SCALE GENOMIC DNA]</scope>
    <source>
        <strain evidence="1 2">SS33</strain>
    </source>
</reference>